<dbReference type="InterPro" id="IPR013324">
    <property type="entry name" value="RNA_pol_sigma_r3/r4-like"/>
</dbReference>
<evidence type="ECO:0000256" key="1">
    <source>
        <dbReference type="ARBA" id="ARBA00008720"/>
    </source>
</evidence>
<proteinExistence type="inferred from homology"/>
<protein>
    <recommendedName>
        <fullName evidence="3">UPF0122 protein HMPREF0446_00184</fullName>
    </recommendedName>
</protein>
<comment type="function">
    <text evidence="2 3">Might take part in the signal recognition particle (SRP) pathway. This is inferred from the conservation of its genetic proximity to ftsY/ffh. May be a regulatory protein.</text>
</comment>
<evidence type="ECO:0000256" key="3">
    <source>
        <dbReference type="HAMAP-Rule" id="MF_00245"/>
    </source>
</evidence>
<dbReference type="InterPro" id="IPR007394">
    <property type="entry name" value="UPF0122"/>
</dbReference>
<dbReference type="InterPro" id="IPR036388">
    <property type="entry name" value="WH-like_DNA-bd_sf"/>
</dbReference>
<dbReference type="SUPFAM" id="SSF88659">
    <property type="entry name" value="Sigma3 and sigma4 domains of RNA polymerase sigma factors"/>
    <property type="match status" value="1"/>
</dbReference>
<dbReference type="PANTHER" id="PTHR40083:SF1">
    <property type="entry name" value="UPF0122 PROTEIN YLXM"/>
    <property type="match status" value="1"/>
</dbReference>
<evidence type="ECO:0000256" key="2">
    <source>
        <dbReference type="ARBA" id="ARBA00024764"/>
    </source>
</evidence>
<reference evidence="4" key="1">
    <citation type="submission" date="2009-09" db="EMBL/GenBank/DDBJ databases">
        <authorList>
            <consortium name="The Broad Institute Genome Sequencing Platform"/>
            <person name="Ward D."/>
            <person name="Feldgarden M."/>
            <person name="Earl A."/>
            <person name="Young S.K."/>
            <person name="Zeng Q."/>
            <person name="Koehrsen M."/>
            <person name="Alvarado L."/>
            <person name="Berlin A."/>
            <person name="Bochicchio J."/>
            <person name="Borenstein D."/>
            <person name="Chapman S.B."/>
            <person name="Chen Z."/>
            <person name="Engels R."/>
            <person name="Freedman E."/>
            <person name="Gellesch M."/>
            <person name="Goldberg J."/>
            <person name="Griggs A."/>
            <person name="Gujja S."/>
            <person name="Heilman E."/>
            <person name="Heiman D."/>
            <person name="Hepburn T."/>
            <person name="Howarth C."/>
            <person name="Jen D."/>
            <person name="Larson L."/>
            <person name="Lewis B."/>
            <person name="Mehta T."/>
            <person name="Park D."/>
            <person name="Pearson M."/>
            <person name="Roberts A."/>
            <person name="Saif S."/>
            <person name="Shea T."/>
            <person name="Shenoy N."/>
            <person name="Sisk P."/>
            <person name="Stolte C."/>
            <person name="Sykes S."/>
            <person name="Thomson T."/>
            <person name="Walk T."/>
            <person name="White J."/>
            <person name="Yandava C."/>
            <person name="Sibley C.D."/>
            <person name="Field T.R."/>
            <person name="Grinwis M."/>
            <person name="Eshaghurshan C.S."/>
            <person name="Surette M.G."/>
            <person name="Haas B."/>
            <person name="Nusbaum C."/>
            <person name="Birren B."/>
        </authorList>
    </citation>
    <scope>NUCLEOTIDE SEQUENCE [LARGE SCALE GENOMIC DNA]</scope>
    <source>
        <strain evidence="4">ATCC 700633</strain>
    </source>
</reference>
<dbReference type="Pfam" id="PF04297">
    <property type="entry name" value="UPF0122"/>
    <property type="match status" value="1"/>
</dbReference>
<dbReference type="NCBIfam" id="NF045758">
    <property type="entry name" value="YlxM"/>
    <property type="match status" value="1"/>
</dbReference>
<reference evidence="4" key="2">
    <citation type="submission" date="2011-10" db="EMBL/GenBank/DDBJ databases">
        <title>The Genome Sequence of Granulicatella elegans ATCC 700633.</title>
        <authorList>
            <consortium name="The Broad Institute Genome Sequencing Platform"/>
            <consortium name="The Broad Institute Genome Sequencing Center for Infectious Disease"/>
            <person name="Earl A."/>
            <person name="Ward D."/>
            <person name="Feldgarden M."/>
            <person name="Gevers D."/>
            <person name="Sibley C.D."/>
            <person name="Field T.R."/>
            <person name="Grinwis M."/>
            <person name="Eshaghurshan C.S."/>
            <person name="Surette M.G."/>
            <person name="Young S.K."/>
            <person name="Zeng Q."/>
            <person name="Gargeya S."/>
            <person name="Fitzgerald M."/>
            <person name="Haas B."/>
            <person name="Abouelleil A."/>
            <person name="Alvarado L."/>
            <person name="Arachchi H.M."/>
            <person name="Berlin A."/>
            <person name="Brown A."/>
            <person name="Chapman S.B."/>
            <person name="Chen Z."/>
            <person name="Dunbar C."/>
            <person name="Freedman E."/>
            <person name="Gearin G."/>
            <person name="Goldberg J."/>
            <person name="Griggs A."/>
            <person name="Gujja S."/>
            <person name="Heiman D."/>
            <person name="Howarth C."/>
            <person name="Larson L."/>
            <person name="Lui A."/>
            <person name="MacDonald P.J.P."/>
            <person name="Montmayeur A."/>
            <person name="Murphy C."/>
            <person name="Neiman D."/>
            <person name="Pearson M."/>
            <person name="Priest M."/>
            <person name="Roberts A."/>
            <person name="Saif S."/>
            <person name="Shea T."/>
            <person name="Shenoy N."/>
            <person name="Sisk P."/>
            <person name="Stolte C."/>
            <person name="Sykes S."/>
            <person name="Wortman J."/>
            <person name="Nusbaum C."/>
            <person name="Birren B."/>
        </authorList>
    </citation>
    <scope>NUCLEOTIDE SEQUENCE [LARGE SCALE GENOMIC DNA]</scope>
    <source>
        <strain evidence="4">ATCC 700633</strain>
    </source>
</reference>
<organism evidence="4 5">
    <name type="scientific">Granulicatella elegans ATCC 700633</name>
    <dbReference type="NCBI Taxonomy" id="626369"/>
    <lineage>
        <taxon>Bacteria</taxon>
        <taxon>Bacillati</taxon>
        <taxon>Bacillota</taxon>
        <taxon>Bacilli</taxon>
        <taxon>Lactobacillales</taxon>
        <taxon>Carnobacteriaceae</taxon>
        <taxon>Granulicatella</taxon>
    </lineage>
</organism>
<dbReference type="OrthoDB" id="6392at2"/>
<dbReference type="Gene3D" id="1.10.10.10">
    <property type="entry name" value="Winged helix-like DNA-binding domain superfamily/Winged helix DNA-binding domain"/>
    <property type="match status" value="1"/>
</dbReference>
<evidence type="ECO:0000313" key="5">
    <source>
        <dbReference type="Proteomes" id="UP000002939"/>
    </source>
</evidence>
<dbReference type="STRING" id="626369.HMPREF0446_00184"/>
<keyword evidence="5" id="KW-1185">Reference proteome</keyword>
<dbReference type="eggNOG" id="COG2739">
    <property type="taxonomic scope" value="Bacteria"/>
</dbReference>
<dbReference type="Proteomes" id="UP000002939">
    <property type="component" value="Unassembled WGS sequence"/>
</dbReference>
<accession>D0BJP9</accession>
<dbReference type="HOGENOM" id="CLU_129218_1_0_9"/>
<dbReference type="RefSeq" id="WP_006702459.1">
    <property type="nucleotide sequence ID" value="NZ_KI391971.1"/>
</dbReference>
<gene>
    <name evidence="4" type="ORF">HMPREF0446_00184</name>
</gene>
<dbReference type="NCBIfam" id="NF001070">
    <property type="entry name" value="PRK00118.1-6"/>
    <property type="match status" value="1"/>
</dbReference>
<name>D0BJP9_9LACT</name>
<dbReference type="EMBL" id="ACRF02000015">
    <property type="protein sequence ID" value="EEW93302.1"/>
    <property type="molecule type" value="Genomic_DNA"/>
</dbReference>
<dbReference type="PANTHER" id="PTHR40083">
    <property type="entry name" value="UPF0122 PROTEIN CBO2450/CLC_2298"/>
    <property type="match status" value="1"/>
</dbReference>
<sequence length="112" mass="13547">MEIEKTTQMNLLLEFYGKLLTEKQLGYMELYYGEDYSLGEIAEEFEVSRQAVYDNIRRSAQLLEDYEQELHLVNDFYKRQAIYDGIEQHIKEHYPNDHQLQQLMTDLQEMNK</sequence>
<comment type="caution">
    <text evidence="4">The sequence shown here is derived from an EMBL/GenBank/DDBJ whole genome shotgun (WGS) entry which is preliminary data.</text>
</comment>
<dbReference type="AlphaFoldDB" id="D0BJP9"/>
<comment type="similarity">
    <text evidence="1 3">Belongs to the UPF0122 family.</text>
</comment>
<dbReference type="HAMAP" id="MF_00245">
    <property type="entry name" value="UPF0122"/>
    <property type="match status" value="1"/>
</dbReference>
<evidence type="ECO:0000313" key="4">
    <source>
        <dbReference type="EMBL" id="EEW93302.1"/>
    </source>
</evidence>
<dbReference type="InterPro" id="IPR054831">
    <property type="entry name" value="UPF0122_fam_protein"/>
</dbReference>
<dbReference type="NCBIfam" id="NF001068">
    <property type="entry name" value="PRK00118.1-4"/>
    <property type="match status" value="1"/>
</dbReference>